<dbReference type="Gene3D" id="2.40.160.200">
    <property type="entry name" value="LURP1-related"/>
    <property type="match status" value="1"/>
</dbReference>
<gene>
    <name evidence="2" type="primary">ORF1</name>
</gene>
<dbReference type="AlphaFoldDB" id="E0WMM4"/>
<dbReference type="SUPFAM" id="SSF54518">
    <property type="entry name" value="Tubby C-terminal domain-like"/>
    <property type="match status" value="1"/>
</dbReference>
<reference evidence="2" key="1">
    <citation type="submission" date="2010-08" db="EMBL/GenBank/DDBJ databases">
        <authorList>
            <person name="Arondel V."/>
        </authorList>
    </citation>
    <scope>NUCLEOTIDE SEQUENCE</scope>
    <source>
        <tissue evidence="2">Fruit skin</tissue>
    </source>
</reference>
<dbReference type="InterPro" id="IPR007612">
    <property type="entry name" value="LOR"/>
</dbReference>
<proteinExistence type="evidence at transcript level"/>
<sequence>MAGLSYLTDYPPAKNPVVVVSPQFLAPYPVDLIITKKLFKLGETNFEIADVNGKIFFTLKSKFISLRDRRVLLDASGAPLLTLQQKIITAHRRWQVFKGGSTDQKDLLFSAKKSSLIQLKTELFVFLAQNTSESACDFKVKGSWLERACTIYLGDSNTIIGQMHKQHTVQSILLDKDSFAVTVYPHVDYAFIVALVIILYEINEDRSGDD</sequence>
<organism evidence="2">
    <name type="scientific">Carica papaya</name>
    <name type="common">Papaya</name>
    <dbReference type="NCBI Taxonomy" id="3649"/>
    <lineage>
        <taxon>Eukaryota</taxon>
        <taxon>Viridiplantae</taxon>
        <taxon>Streptophyta</taxon>
        <taxon>Embryophyta</taxon>
        <taxon>Tracheophyta</taxon>
        <taxon>Spermatophyta</taxon>
        <taxon>Magnoliopsida</taxon>
        <taxon>eudicotyledons</taxon>
        <taxon>Gunneridae</taxon>
        <taxon>Pentapetalae</taxon>
        <taxon>rosids</taxon>
        <taxon>malvids</taxon>
        <taxon>Brassicales</taxon>
        <taxon>Caricaceae</taxon>
        <taxon>Carica</taxon>
    </lineage>
</organism>
<dbReference type="InterPro" id="IPR038595">
    <property type="entry name" value="LOR_sf"/>
</dbReference>
<evidence type="ECO:0000256" key="1">
    <source>
        <dbReference type="ARBA" id="ARBA00005437"/>
    </source>
</evidence>
<comment type="similarity">
    <text evidence="1">Belongs to the LOR family.</text>
</comment>
<dbReference type="OrthoDB" id="97518at2759"/>
<evidence type="ECO:0000313" key="2">
    <source>
        <dbReference type="EMBL" id="CBW47299.1"/>
    </source>
</evidence>
<dbReference type="PANTHER" id="PTHR31087:SF58">
    <property type="entry name" value="OS07G0230700 PROTEIN"/>
    <property type="match status" value="1"/>
</dbReference>
<accession>E0WMM4</accession>
<dbReference type="SMR" id="E0WMM4"/>
<dbReference type="Pfam" id="PF04525">
    <property type="entry name" value="LOR"/>
    <property type="match status" value="1"/>
</dbReference>
<dbReference type="PANTHER" id="PTHR31087">
    <property type="match status" value="1"/>
</dbReference>
<dbReference type="EMBL" id="FR682666">
    <property type="protein sequence ID" value="CBW47299.1"/>
    <property type="molecule type" value="mRNA"/>
</dbReference>
<name>E0WMM4_CARPA</name>
<reference evidence="2" key="2">
    <citation type="submission" date="2010-09" db="EMBL/GenBank/DDBJ databases">
        <title>Identification of a candidate triacylglycerol lipase from papaya latex by functional proteomic.</title>
        <authorList>
            <person name="Dhouib R."/>
        </authorList>
    </citation>
    <scope>NUCLEOTIDE SEQUENCE</scope>
    <source>
        <tissue evidence="2">Fruit skin</tissue>
    </source>
</reference>
<dbReference type="InterPro" id="IPR025659">
    <property type="entry name" value="Tubby-like_C"/>
</dbReference>
<protein>
    <submittedName>
        <fullName evidence="2">Tubby structurally-related protein</fullName>
    </submittedName>
</protein>